<evidence type="ECO:0000313" key="4">
    <source>
        <dbReference type="Proteomes" id="UP000030764"/>
    </source>
</evidence>
<name>A0A085MIF8_9BILA</name>
<dbReference type="AlphaFoldDB" id="A0A085MIF8"/>
<gene>
    <name evidence="2" type="ORF">M513_02261</name>
    <name evidence="3" type="ORF">M514_02261</name>
</gene>
<dbReference type="EMBL" id="KL363191">
    <property type="protein sequence ID" value="KFD57004.1"/>
    <property type="molecule type" value="Genomic_DNA"/>
</dbReference>
<sequence>MLVKTGCLICMLVTRLISMELVRLFMQVDQQVKTVFWMKRTKLWVQCESLKQEVEGLMIYQDHEKH</sequence>
<reference evidence="2 4" key="1">
    <citation type="journal article" date="2014" name="Nat. Genet.">
        <title>Genome and transcriptome of the porcine whipworm Trichuris suis.</title>
        <authorList>
            <person name="Jex A.R."/>
            <person name="Nejsum P."/>
            <person name="Schwarz E.M."/>
            <person name="Hu L."/>
            <person name="Young N.D."/>
            <person name="Hall R.S."/>
            <person name="Korhonen P.K."/>
            <person name="Liao S."/>
            <person name="Thamsborg S."/>
            <person name="Xia J."/>
            <person name="Xu P."/>
            <person name="Wang S."/>
            <person name="Scheerlinck J.P."/>
            <person name="Hofmann A."/>
            <person name="Sternberg P.W."/>
            <person name="Wang J."/>
            <person name="Gasser R.B."/>
        </authorList>
    </citation>
    <scope>NUCLEOTIDE SEQUENCE [LARGE SCALE GENOMIC DNA]</scope>
    <source>
        <strain evidence="3">DCEP-RM93F</strain>
        <strain evidence="2">DCEP-RM93M</strain>
    </source>
</reference>
<evidence type="ECO:0000256" key="1">
    <source>
        <dbReference type="SAM" id="SignalP"/>
    </source>
</evidence>
<feature type="chain" id="PRO_5010405273" evidence="1">
    <location>
        <begin position="19"/>
        <end position="66"/>
    </location>
</feature>
<dbReference type="EMBL" id="KL367490">
    <property type="protein sequence ID" value="KFD70103.1"/>
    <property type="molecule type" value="Genomic_DNA"/>
</dbReference>
<protein>
    <submittedName>
        <fullName evidence="2">Uncharacterized protein</fullName>
    </submittedName>
</protein>
<dbReference type="Proteomes" id="UP000030758">
    <property type="component" value="Unassembled WGS sequence"/>
</dbReference>
<proteinExistence type="predicted"/>
<keyword evidence="1" id="KW-0732">Signal</keyword>
<dbReference type="Proteomes" id="UP000030764">
    <property type="component" value="Unassembled WGS sequence"/>
</dbReference>
<organism evidence="2 4">
    <name type="scientific">Trichuris suis</name>
    <name type="common">pig whipworm</name>
    <dbReference type="NCBI Taxonomy" id="68888"/>
    <lineage>
        <taxon>Eukaryota</taxon>
        <taxon>Metazoa</taxon>
        <taxon>Ecdysozoa</taxon>
        <taxon>Nematoda</taxon>
        <taxon>Enoplea</taxon>
        <taxon>Dorylaimia</taxon>
        <taxon>Trichinellida</taxon>
        <taxon>Trichuridae</taxon>
        <taxon>Trichuris</taxon>
    </lineage>
</organism>
<feature type="signal peptide" evidence="1">
    <location>
        <begin position="1"/>
        <end position="18"/>
    </location>
</feature>
<accession>A0A085MIF8</accession>
<evidence type="ECO:0000313" key="3">
    <source>
        <dbReference type="EMBL" id="KFD70103.1"/>
    </source>
</evidence>
<evidence type="ECO:0000313" key="2">
    <source>
        <dbReference type="EMBL" id="KFD57004.1"/>
    </source>
</evidence>
<keyword evidence="4" id="KW-1185">Reference proteome</keyword>